<organism evidence="1 2">
    <name type="scientific">Pseudomonas amygdali pv. lachrymans</name>
    <name type="common">Pseudomonas syringae pv. lachrymans</name>
    <dbReference type="NCBI Taxonomy" id="53707"/>
    <lineage>
        <taxon>Bacteria</taxon>
        <taxon>Pseudomonadati</taxon>
        <taxon>Pseudomonadota</taxon>
        <taxon>Gammaproteobacteria</taxon>
        <taxon>Pseudomonadales</taxon>
        <taxon>Pseudomonadaceae</taxon>
        <taxon>Pseudomonas</taxon>
        <taxon>Pseudomonas amygdali</taxon>
    </lineage>
</organism>
<dbReference type="EMBL" id="LJQP01000172">
    <property type="protein sequence ID" value="KPX71430.1"/>
    <property type="molecule type" value="Genomic_DNA"/>
</dbReference>
<protein>
    <submittedName>
        <fullName evidence="1">Citrate-proton symporter</fullName>
    </submittedName>
</protein>
<evidence type="ECO:0000313" key="1">
    <source>
        <dbReference type="EMBL" id="KPX71430.1"/>
    </source>
</evidence>
<dbReference type="AlphaFoldDB" id="A0A0P9UJY2"/>
<dbReference type="Proteomes" id="UP000050265">
    <property type="component" value="Unassembled WGS sequence"/>
</dbReference>
<gene>
    <name evidence="1" type="ORF">ALO35_200035</name>
</gene>
<comment type="caution">
    <text evidence="1">The sequence shown here is derived from an EMBL/GenBank/DDBJ whole genome shotgun (WGS) entry which is preliminary data.</text>
</comment>
<evidence type="ECO:0000313" key="2">
    <source>
        <dbReference type="Proteomes" id="UP000050265"/>
    </source>
</evidence>
<proteinExistence type="predicted"/>
<dbReference type="PATRIC" id="fig|53707.9.peg.6532"/>
<name>A0A0P9UJY2_PSEAV</name>
<sequence length="65" mass="7403">MLTGIVYFDQKNRFKDGRRIRTSVIVEFVDQDAYAVALTSTGSAYVLVPQSTEELPLDLSRRVEH</sequence>
<reference evidence="1 2" key="1">
    <citation type="submission" date="2015-09" db="EMBL/GenBank/DDBJ databases">
        <title>Genome announcement of multiple Pseudomonas syringae strains.</title>
        <authorList>
            <person name="Thakur S."/>
            <person name="Wang P.W."/>
            <person name="Gong Y."/>
            <person name="Weir B.S."/>
            <person name="Guttman D.S."/>
        </authorList>
    </citation>
    <scope>NUCLEOTIDE SEQUENCE [LARGE SCALE GENOMIC DNA]</scope>
    <source>
        <strain evidence="1 2">ICMP3507</strain>
    </source>
</reference>
<accession>A0A0P9UJY2</accession>